<accession>A0A2A8CZZ4</accession>
<feature type="transmembrane region" description="Helical" evidence="1">
    <location>
        <begin position="56"/>
        <end position="74"/>
    </location>
</feature>
<evidence type="ECO:0008006" key="7">
    <source>
        <dbReference type="Google" id="ProtNLM"/>
    </source>
</evidence>
<feature type="domain" description="CARDB" evidence="3">
    <location>
        <begin position="241"/>
        <end position="310"/>
    </location>
</feature>
<dbReference type="EMBL" id="PDEQ01000002">
    <property type="protein sequence ID" value="PEN14171.1"/>
    <property type="molecule type" value="Genomic_DNA"/>
</dbReference>
<evidence type="ECO:0000259" key="4">
    <source>
        <dbReference type="Pfam" id="PF13519"/>
    </source>
</evidence>
<organism evidence="5 6">
    <name type="scientific">Longibacter salinarum</name>
    <dbReference type="NCBI Taxonomy" id="1850348"/>
    <lineage>
        <taxon>Bacteria</taxon>
        <taxon>Pseudomonadati</taxon>
        <taxon>Rhodothermota</taxon>
        <taxon>Rhodothermia</taxon>
        <taxon>Rhodothermales</taxon>
        <taxon>Salisaetaceae</taxon>
        <taxon>Longibacter</taxon>
    </lineage>
</organism>
<gene>
    <name evidence="5" type="ORF">CRI94_03775</name>
</gene>
<keyword evidence="1" id="KW-0812">Transmembrane</keyword>
<dbReference type="OrthoDB" id="9810200at2"/>
<feature type="domain" description="Aerotolerance regulator N-terminal" evidence="2">
    <location>
        <begin position="1"/>
        <end position="76"/>
    </location>
</feature>
<dbReference type="Pfam" id="PF13519">
    <property type="entry name" value="VWA_2"/>
    <property type="match status" value="1"/>
</dbReference>
<dbReference type="Proteomes" id="UP000220102">
    <property type="component" value="Unassembled WGS sequence"/>
</dbReference>
<dbReference type="SUPFAM" id="SSF52317">
    <property type="entry name" value="Class I glutamine amidotransferase-like"/>
    <property type="match status" value="1"/>
</dbReference>
<evidence type="ECO:0000313" key="6">
    <source>
        <dbReference type="Proteomes" id="UP000220102"/>
    </source>
</evidence>
<evidence type="ECO:0000259" key="3">
    <source>
        <dbReference type="Pfam" id="PF07705"/>
    </source>
</evidence>
<proteinExistence type="predicted"/>
<dbReference type="Pfam" id="PF07584">
    <property type="entry name" value="BatA"/>
    <property type="match status" value="1"/>
</dbReference>
<evidence type="ECO:0000256" key="1">
    <source>
        <dbReference type="SAM" id="Phobius"/>
    </source>
</evidence>
<comment type="caution">
    <text evidence="5">The sequence shown here is derived from an EMBL/GenBank/DDBJ whole genome shotgun (WGS) entry which is preliminary data.</text>
</comment>
<keyword evidence="1" id="KW-1133">Transmembrane helix</keyword>
<keyword evidence="6" id="KW-1185">Reference proteome</keyword>
<dbReference type="InterPro" id="IPR011635">
    <property type="entry name" value="CARDB"/>
</dbReference>
<dbReference type="AlphaFoldDB" id="A0A2A8CZZ4"/>
<dbReference type="PANTHER" id="PTHR37464">
    <property type="entry name" value="BLL2463 PROTEIN"/>
    <property type="match status" value="1"/>
</dbReference>
<evidence type="ECO:0000313" key="5">
    <source>
        <dbReference type="EMBL" id="PEN14171.1"/>
    </source>
</evidence>
<dbReference type="Gene3D" id="3.40.50.410">
    <property type="entry name" value="von Willebrand factor, type A domain"/>
    <property type="match status" value="1"/>
</dbReference>
<dbReference type="PANTHER" id="PTHR37464:SF1">
    <property type="entry name" value="BLL2463 PROTEIN"/>
    <property type="match status" value="1"/>
</dbReference>
<dbReference type="NCBIfam" id="TIGR02226">
    <property type="entry name" value="two_anch"/>
    <property type="match status" value="1"/>
</dbReference>
<protein>
    <recommendedName>
        <fullName evidence="7">Aerotolerance regulator N-terminal domain-containing protein</fullName>
    </recommendedName>
</protein>
<dbReference type="Pfam" id="PF07705">
    <property type="entry name" value="CARDB"/>
    <property type="match status" value="1"/>
</dbReference>
<dbReference type="Gene3D" id="3.40.50.880">
    <property type="match status" value="1"/>
</dbReference>
<dbReference type="Gene3D" id="2.60.40.10">
    <property type="entry name" value="Immunoglobulins"/>
    <property type="match status" value="1"/>
</dbReference>
<dbReference type="SUPFAM" id="SSF53300">
    <property type="entry name" value="vWA-like"/>
    <property type="match status" value="1"/>
</dbReference>
<dbReference type="InterPro" id="IPR024163">
    <property type="entry name" value="Aerotolerance_reg_N"/>
</dbReference>
<evidence type="ECO:0000259" key="2">
    <source>
        <dbReference type="Pfam" id="PF07584"/>
    </source>
</evidence>
<dbReference type="InterPro" id="IPR002035">
    <property type="entry name" value="VWF_A"/>
</dbReference>
<dbReference type="InterPro" id="IPR011933">
    <property type="entry name" value="Double_TM_dom"/>
</dbReference>
<dbReference type="RefSeq" id="WP_098074348.1">
    <property type="nucleotide sequence ID" value="NZ_PDEQ01000002.1"/>
</dbReference>
<reference evidence="5 6" key="1">
    <citation type="submission" date="2017-10" db="EMBL/GenBank/DDBJ databases">
        <title>Draft genome of Longibacter Salinarum.</title>
        <authorList>
            <person name="Goh K.M."/>
            <person name="Shamsir M.S."/>
            <person name="Lim S.W."/>
        </authorList>
    </citation>
    <scope>NUCLEOTIDE SEQUENCE [LARGE SCALE GENOMIC DNA]</scope>
    <source>
        <strain evidence="5 6">KCTC 52045</strain>
    </source>
</reference>
<dbReference type="InterPro" id="IPR029062">
    <property type="entry name" value="Class_I_gatase-like"/>
</dbReference>
<dbReference type="InterPro" id="IPR036465">
    <property type="entry name" value="vWFA_dom_sf"/>
</dbReference>
<name>A0A2A8CZZ4_9BACT</name>
<feature type="domain" description="VWFA" evidence="4">
    <location>
        <begin position="95"/>
        <end position="197"/>
    </location>
</feature>
<keyword evidence="1" id="KW-0472">Membrane</keyword>
<feature type="transmembrane region" description="Helical" evidence="1">
    <location>
        <begin position="6"/>
        <end position="26"/>
    </location>
</feature>
<sequence>MSFLNPFVLLALATVAIPLLLHLFNLRRPQRVDFSSLSFVKELQKSAVQRVRIKQWLLLALRMLAIACLVLAFAQPTLTGGLSGVGQKVRTAHAIVIDNSLSMTMSDADGEYLKQALAQADDVLSTASDGDDVIVWPTARAVAARPSLMQNLPAARDAIRQVEPAAGATELSTAIAQAAQALSESTAPRKVVYVASDLQASMLGDSTATSMPEDVVTTLLPVGDRSHANAGVTDVQVKSRIIEVGQAVEIEATLVNHGSETLPGSVASVYLQGERVAQATADLEPGQPETVSFTVSPASRGWLTGTVEIEDDAFSPDNARPFVLHVPEERRVLVVRGEGQRTRYVDLALSSEMTSDRLAFQTETISEAALPSTELGGYDAVLLVGPRSLSSGEISSLKRYVERGGGMMLFPSAQARPEQYGSLFSELGAGSFRGFSGELGTRRSIATFDRVDLQHPLFDGVFDAESDPSSSEVESPDVYYAMNAPTAGARGQTLIDLSNGYPFLQELRAGSGVALVAAVAPDPEWSDLPVRGLFIPLLYRSVYYLSAGTSVGGETITAGASHELRVTAVLTEQELRLVGPDGVDRVPEQRSLFGATLLEVGQDLHETGIYDVMSGETLVRRLAVALRAEESDLSAASVDVARSKLSEATGHSVEPLVTSDTESVAAALEQQRAGTEIWNVFLLLALIFLVAEQVLARLWQPETVSA</sequence>
<dbReference type="InterPro" id="IPR013783">
    <property type="entry name" value="Ig-like_fold"/>
</dbReference>